<dbReference type="AlphaFoldDB" id="A0A9Q3H809"/>
<dbReference type="Proteomes" id="UP000765509">
    <property type="component" value="Unassembled WGS sequence"/>
</dbReference>
<feature type="region of interest" description="Disordered" evidence="1">
    <location>
        <begin position="31"/>
        <end position="52"/>
    </location>
</feature>
<dbReference type="InterPro" id="IPR027417">
    <property type="entry name" value="P-loop_NTPase"/>
</dbReference>
<protein>
    <submittedName>
        <fullName evidence="2">Uncharacterized protein</fullName>
    </submittedName>
</protein>
<reference evidence="2" key="1">
    <citation type="submission" date="2021-03" db="EMBL/GenBank/DDBJ databases">
        <title>Draft genome sequence of rust myrtle Austropuccinia psidii MF-1, a brazilian biotype.</title>
        <authorList>
            <person name="Quecine M.C."/>
            <person name="Pachon D.M.R."/>
            <person name="Bonatelli M.L."/>
            <person name="Correr F.H."/>
            <person name="Franceschini L.M."/>
            <person name="Leite T.F."/>
            <person name="Margarido G.R.A."/>
            <person name="Almeida C.A."/>
            <person name="Ferrarezi J.A."/>
            <person name="Labate C.A."/>
        </authorList>
    </citation>
    <scope>NUCLEOTIDE SEQUENCE</scope>
    <source>
        <strain evidence="2">MF-1</strain>
    </source>
</reference>
<dbReference type="EMBL" id="AVOT02012678">
    <property type="protein sequence ID" value="MBW0494652.1"/>
    <property type="molecule type" value="Genomic_DNA"/>
</dbReference>
<accession>A0A9Q3H809</accession>
<dbReference type="Gene3D" id="3.40.50.300">
    <property type="entry name" value="P-loop containing nucleotide triphosphate hydrolases"/>
    <property type="match status" value="1"/>
</dbReference>
<evidence type="ECO:0000256" key="1">
    <source>
        <dbReference type="SAM" id="MobiDB-lite"/>
    </source>
</evidence>
<keyword evidence="3" id="KW-1185">Reference proteome</keyword>
<name>A0A9Q3H809_9BASI</name>
<gene>
    <name evidence="2" type="ORF">O181_034367</name>
</gene>
<sequence>MDARALPKRKLRLALDDSLEDANGEIKRAKKEKGDLLNAAGDSKDAWQSDEDERAAERWHWEEHAQLKQEFLNDQYLQEAVYAKDGGKIGWTQHQHAAAMSVADKMGVRVGDAVVYSIRFAHCTALKPGLKDMTDIMLLSEIMPRCDLAC</sequence>
<organism evidence="2 3">
    <name type="scientific">Austropuccinia psidii MF-1</name>
    <dbReference type="NCBI Taxonomy" id="1389203"/>
    <lineage>
        <taxon>Eukaryota</taxon>
        <taxon>Fungi</taxon>
        <taxon>Dikarya</taxon>
        <taxon>Basidiomycota</taxon>
        <taxon>Pucciniomycotina</taxon>
        <taxon>Pucciniomycetes</taxon>
        <taxon>Pucciniales</taxon>
        <taxon>Sphaerophragmiaceae</taxon>
        <taxon>Austropuccinia</taxon>
    </lineage>
</organism>
<evidence type="ECO:0000313" key="2">
    <source>
        <dbReference type="EMBL" id="MBW0494652.1"/>
    </source>
</evidence>
<proteinExistence type="predicted"/>
<comment type="caution">
    <text evidence="2">The sequence shown here is derived from an EMBL/GenBank/DDBJ whole genome shotgun (WGS) entry which is preliminary data.</text>
</comment>
<evidence type="ECO:0000313" key="3">
    <source>
        <dbReference type="Proteomes" id="UP000765509"/>
    </source>
</evidence>